<dbReference type="InParanoid" id="A0A7G1G6L2"/>
<organism evidence="2 3">
    <name type="scientific">Tepiditoga spiralis</name>
    <dbReference type="NCBI Taxonomy" id="2108365"/>
    <lineage>
        <taxon>Bacteria</taxon>
        <taxon>Thermotogati</taxon>
        <taxon>Thermotogota</taxon>
        <taxon>Thermotogae</taxon>
        <taxon>Petrotogales</taxon>
        <taxon>Petrotogaceae</taxon>
        <taxon>Tepiditoga</taxon>
    </lineage>
</organism>
<sequence>MKKIYLIFLLVISLFIFYSCTNLLSNTGTVKLSITDSPIDGANIKGVYIDVTGISYSMSTGDTGWTKLDLKEEKLFNLLEFTNGDAKIMGNFNLPAGKINQIRFFLDTNKSFIKFSNDSTTTLSIPSGDTTGYKATISGGATIPVNGQIEITADFDVRKSLNLIGNGLYKLQPTIRLIVNNQAGVIKGQITDASTDTTVFAYSNNSYNTSDIEFSSAINSSRLRDNGTFELHYLSAGTYDLVFAKFTTDGTLSLLGGISNIEVKSNQITNVPTTTINNLENVSIW</sequence>
<evidence type="ECO:0000313" key="2">
    <source>
        <dbReference type="EMBL" id="BBE30527.1"/>
    </source>
</evidence>
<keyword evidence="3" id="KW-1185">Reference proteome</keyword>
<dbReference type="InterPro" id="IPR025491">
    <property type="entry name" value="DUF4382"/>
</dbReference>
<dbReference type="PROSITE" id="PS51257">
    <property type="entry name" value="PROKAR_LIPOPROTEIN"/>
    <property type="match status" value="1"/>
</dbReference>
<dbReference type="KEGG" id="ocy:OSSY52_06680"/>
<dbReference type="Proteomes" id="UP000516361">
    <property type="component" value="Chromosome"/>
</dbReference>
<protein>
    <recommendedName>
        <fullName evidence="1">DUF4382 domain-containing protein</fullName>
    </recommendedName>
</protein>
<proteinExistence type="predicted"/>
<dbReference type="AlphaFoldDB" id="A0A7G1G6L2"/>
<reference evidence="2 3" key="1">
    <citation type="submission" date="2018-06" db="EMBL/GenBank/DDBJ databases">
        <title>Genome sequencing of Oceanotoga sp. sy52.</title>
        <authorList>
            <person name="Mori K."/>
        </authorList>
    </citation>
    <scope>NUCLEOTIDE SEQUENCE [LARGE SCALE GENOMIC DNA]</scope>
    <source>
        <strain evidence="3">sy52</strain>
    </source>
</reference>
<dbReference type="EMBL" id="AP018712">
    <property type="protein sequence ID" value="BBE30527.1"/>
    <property type="molecule type" value="Genomic_DNA"/>
</dbReference>
<gene>
    <name evidence="2" type="ORF">OSSY52_06680</name>
</gene>
<accession>A0A7G1G6L2</accession>
<dbReference type="Pfam" id="PF14321">
    <property type="entry name" value="DUF4382"/>
    <property type="match status" value="1"/>
</dbReference>
<evidence type="ECO:0000313" key="3">
    <source>
        <dbReference type="Proteomes" id="UP000516361"/>
    </source>
</evidence>
<name>A0A7G1G6L2_9BACT</name>
<evidence type="ECO:0000259" key="1">
    <source>
        <dbReference type="Pfam" id="PF14321"/>
    </source>
</evidence>
<dbReference type="RefSeq" id="WP_190615612.1">
    <property type="nucleotide sequence ID" value="NZ_AP018712.1"/>
</dbReference>
<feature type="domain" description="DUF4382" evidence="1">
    <location>
        <begin position="27"/>
        <end position="173"/>
    </location>
</feature>